<gene>
    <name evidence="1" type="ORF">MM415A02707_0014</name>
    <name evidence="2" type="ORF">MM415B04227_0003</name>
</gene>
<dbReference type="EMBL" id="MT143148">
    <property type="protein sequence ID" value="QJA93423.1"/>
    <property type="molecule type" value="Genomic_DNA"/>
</dbReference>
<proteinExistence type="predicted"/>
<reference evidence="2" key="1">
    <citation type="submission" date="2020-03" db="EMBL/GenBank/DDBJ databases">
        <title>The deep terrestrial virosphere.</title>
        <authorList>
            <person name="Holmfeldt K."/>
            <person name="Nilsson E."/>
            <person name="Simone D."/>
            <person name="Lopez-Fernandez M."/>
            <person name="Wu X."/>
            <person name="de Brujin I."/>
            <person name="Lundin D."/>
            <person name="Andersson A."/>
            <person name="Bertilsson S."/>
            <person name="Dopson M."/>
        </authorList>
    </citation>
    <scope>NUCLEOTIDE SEQUENCE</scope>
    <source>
        <strain evidence="1">MM415A02707</strain>
        <strain evidence="2">MM415B04227</strain>
    </source>
</reference>
<protein>
    <submittedName>
        <fullName evidence="2">Uncharacterized protein</fullName>
    </submittedName>
</protein>
<evidence type="ECO:0000313" key="1">
    <source>
        <dbReference type="EMBL" id="QJA72592.1"/>
    </source>
</evidence>
<organism evidence="2">
    <name type="scientific">viral metagenome</name>
    <dbReference type="NCBI Taxonomy" id="1070528"/>
    <lineage>
        <taxon>unclassified sequences</taxon>
        <taxon>metagenomes</taxon>
        <taxon>organismal metagenomes</taxon>
    </lineage>
</organism>
<dbReference type="EMBL" id="MT141963">
    <property type="protein sequence ID" value="QJA72592.1"/>
    <property type="molecule type" value="Genomic_DNA"/>
</dbReference>
<name>A0A6M3LG76_9ZZZZ</name>
<evidence type="ECO:0000313" key="2">
    <source>
        <dbReference type="EMBL" id="QJA93423.1"/>
    </source>
</evidence>
<sequence length="135" mass="15448">MNGTTEEKVLEDNTKTWSKLVDEYVKVSTTLKTVTMEKDSITEKMKQYMEKKDAEVIVCEAGTVHWKTVPGGRQFDPAALEEAAPLDQKKVKKVLQALPKVQRAKILDQLELCLLDLNQFYKQKADSRPFKPKFS</sequence>
<dbReference type="AlphaFoldDB" id="A0A6M3LG76"/>
<accession>A0A6M3LG76</accession>